<dbReference type="AlphaFoldDB" id="A0ABD2N090"/>
<sequence length="289" mass="33186">MKNFFKKQSTPPPELETVELIRRNLLPYIQTSLSLQRCYSIKDLRNLTKQIEGTECRVRQFCPPTSNPGNLVEPEMAYHKPAHPIFASPLSTADNNPRDYSSSEAVTSAIDEPVVPRSADMIRGKWCTYLIEQVESSPQNYPLYMVESSRLYRHSKPRYPDLVHEVWLIVVPRDWRSQIIKEHHDPPTYGHLGVTKTYEDQRHWDAELQKVTCALRCAPHEATGLSPNFIVYGREIHLNGIRNAPHLVTSTGNNDSQQKSLALQKLFVDVKRRLISAYEKSTLQFTSSN</sequence>
<organism evidence="2 3">
    <name type="scientific">Cryptolaemus montrouzieri</name>
    <dbReference type="NCBI Taxonomy" id="559131"/>
    <lineage>
        <taxon>Eukaryota</taxon>
        <taxon>Metazoa</taxon>
        <taxon>Ecdysozoa</taxon>
        <taxon>Arthropoda</taxon>
        <taxon>Hexapoda</taxon>
        <taxon>Insecta</taxon>
        <taxon>Pterygota</taxon>
        <taxon>Neoptera</taxon>
        <taxon>Endopterygota</taxon>
        <taxon>Coleoptera</taxon>
        <taxon>Polyphaga</taxon>
        <taxon>Cucujiformia</taxon>
        <taxon>Coccinelloidea</taxon>
        <taxon>Coccinellidae</taxon>
        <taxon>Scymninae</taxon>
        <taxon>Scymnini</taxon>
        <taxon>Cryptolaemus</taxon>
    </lineage>
</organism>
<feature type="domain" description="Integrase zinc-binding" evidence="1">
    <location>
        <begin position="171"/>
        <end position="200"/>
    </location>
</feature>
<accession>A0ABD2N090</accession>
<dbReference type="Pfam" id="PF17921">
    <property type="entry name" value="Integrase_H2C2"/>
    <property type="match status" value="1"/>
</dbReference>
<dbReference type="InterPro" id="IPR041588">
    <property type="entry name" value="Integrase_H2C2"/>
</dbReference>
<reference evidence="2 3" key="1">
    <citation type="journal article" date="2021" name="BMC Biol.">
        <title>Horizontally acquired antibacterial genes associated with adaptive radiation of ladybird beetles.</title>
        <authorList>
            <person name="Li H.S."/>
            <person name="Tang X.F."/>
            <person name="Huang Y.H."/>
            <person name="Xu Z.Y."/>
            <person name="Chen M.L."/>
            <person name="Du X.Y."/>
            <person name="Qiu B.Y."/>
            <person name="Chen P.T."/>
            <person name="Zhang W."/>
            <person name="Slipinski A."/>
            <person name="Escalona H.E."/>
            <person name="Waterhouse R.M."/>
            <person name="Zwick A."/>
            <person name="Pang H."/>
        </authorList>
    </citation>
    <scope>NUCLEOTIDE SEQUENCE [LARGE SCALE GENOMIC DNA]</scope>
    <source>
        <strain evidence="2">SYSU2018</strain>
    </source>
</reference>
<dbReference type="EMBL" id="JABFTP020000042">
    <property type="protein sequence ID" value="KAL3271865.1"/>
    <property type="molecule type" value="Genomic_DNA"/>
</dbReference>
<gene>
    <name evidence="2" type="ORF">HHI36_022335</name>
</gene>
<proteinExistence type="predicted"/>
<evidence type="ECO:0000259" key="1">
    <source>
        <dbReference type="Pfam" id="PF17921"/>
    </source>
</evidence>
<dbReference type="Gene3D" id="1.10.340.70">
    <property type="match status" value="1"/>
</dbReference>
<keyword evidence="3" id="KW-1185">Reference proteome</keyword>
<dbReference type="Proteomes" id="UP001516400">
    <property type="component" value="Unassembled WGS sequence"/>
</dbReference>
<protein>
    <recommendedName>
        <fullName evidence="1">Integrase zinc-binding domain-containing protein</fullName>
    </recommendedName>
</protein>
<comment type="caution">
    <text evidence="2">The sequence shown here is derived from an EMBL/GenBank/DDBJ whole genome shotgun (WGS) entry which is preliminary data.</text>
</comment>
<evidence type="ECO:0000313" key="3">
    <source>
        <dbReference type="Proteomes" id="UP001516400"/>
    </source>
</evidence>
<name>A0ABD2N090_9CUCU</name>
<evidence type="ECO:0000313" key="2">
    <source>
        <dbReference type="EMBL" id="KAL3271865.1"/>
    </source>
</evidence>